<sequence>MKSCRIGAPIVVQSSSISLGNALRHRACAGIERLASKYFGRLNAATIYFSREGTGYRCTVNVDMGPRRVITGQAQGASCHDVLDSALRRAATRLRRLKRSLRDDKFPRFGGRPGLNPASAPFRNAGFPRRGHRFATVPLDLRLTLAECDGLDAAD</sequence>
<dbReference type="RefSeq" id="WP_147028801.1">
    <property type="nucleotide sequence ID" value="NZ_BJZU01000147.1"/>
</dbReference>
<protein>
    <recommendedName>
        <fullName evidence="5">Ribosomal subunit interface protein</fullName>
    </recommendedName>
</protein>
<keyword evidence="4" id="KW-1185">Reference proteome</keyword>
<comment type="caution">
    <text evidence="1">The sequence shown here is derived from an EMBL/GenBank/DDBJ whole genome shotgun (WGS) entry which is preliminary data.</text>
</comment>
<reference evidence="1 3" key="3">
    <citation type="submission" date="2019-07" db="EMBL/GenBank/DDBJ databases">
        <title>Whole genome shotgun sequence of Methylobacterium oxalidis NBRC 107715.</title>
        <authorList>
            <person name="Hosoyama A."/>
            <person name="Uohara A."/>
            <person name="Ohji S."/>
            <person name="Ichikawa N."/>
        </authorList>
    </citation>
    <scope>NUCLEOTIDE SEQUENCE [LARGE SCALE GENOMIC DNA]</scope>
    <source>
        <strain evidence="1 3">NBRC 107715</strain>
    </source>
</reference>
<dbReference type="InterPro" id="IPR003489">
    <property type="entry name" value="RHF/RaiA"/>
</dbReference>
<organism evidence="1 3">
    <name type="scientific">Methylobacterium oxalidis</name>
    <dbReference type="NCBI Taxonomy" id="944322"/>
    <lineage>
        <taxon>Bacteria</taxon>
        <taxon>Pseudomonadati</taxon>
        <taxon>Pseudomonadota</taxon>
        <taxon>Alphaproteobacteria</taxon>
        <taxon>Hyphomicrobiales</taxon>
        <taxon>Methylobacteriaceae</taxon>
        <taxon>Methylobacterium</taxon>
    </lineage>
</organism>
<evidence type="ECO:0000313" key="2">
    <source>
        <dbReference type="EMBL" id="GLS64471.1"/>
    </source>
</evidence>
<dbReference type="Proteomes" id="UP001156856">
    <property type="component" value="Unassembled WGS sequence"/>
</dbReference>
<accession>A0A512JBQ0</accession>
<dbReference type="Pfam" id="PF02482">
    <property type="entry name" value="Ribosomal_S30AE"/>
    <property type="match status" value="1"/>
</dbReference>
<evidence type="ECO:0000313" key="4">
    <source>
        <dbReference type="Proteomes" id="UP001156856"/>
    </source>
</evidence>
<dbReference type="Proteomes" id="UP000321960">
    <property type="component" value="Unassembled WGS sequence"/>
</dbReference>
<proteinExistence type="predicted"/>
<name>A0A512JBQ0_9HYPH</name>
<dbReference type="EMBL" id="BSPK01000038">
    <property type="protein sequence ID" value="GLS64471.1"/>
    <property type="molecule type" value="Genomic_DNA"/>
</dbReference>
<reference evidence="4" key="2">
    <citation type="journal article" date="2019" name="Int. J. Syst. Evol. Microbiol.">
        <title>The Global Catalogue of Microorganisms (GCM) 10K type strain sequencing project: providing services to taxonomists for standard genome sequencing and annotation.</title>
        <authorList>
            <consortium name="The Broad Institute Genomics Platform"/>
            <consortium name="The Broad Institute Genome Sequencing Center for Infectious Disease"/>
            <person name="Wu L."/>
            <person name="Ma J."/>
        </authorList>
    </citation>
    <scope>NUCLEOTIDE SEQUENCE [LARGE SCALE GENOMIC DNA]</scope>
    <source>
        <strain evidence="4">NBRC 107715</strain>
    </source>
</reference>
<gene>
    <name evidence="2" type="ORF">GCM10007888_28520</name>
    <name evidence="1" type="ORF">MOX02_53690</name>
</gene>
<dbReference type="EMBL" id="BJZU01000147">
    <property type="protein sequence ID" value="GEP07331.1"/>
    <property type="molecule type" value="Genomic_DNA"/>
</dbReference>
<dbReference type="SUPFAM" id="SSF69754">
    <property type="entry name" value="Ribosome binding protein Y (YfiA homologue)"/>
    <property type="match status" value="1"/>
</dbReference>
<reference evidence="2" key="1">
    <citation type="journal article" date="2014" name="Int. J. Syst. Evol. Microbiol.">
        <title>Complete genome of a new Firmicutes species belonging to the dominant human colonic microbiota ('Ruminococcus bicirculans') reveals two chromosomes and a selective capacity to utilize plant glucans.</title>
        <authorList>
            <consortium name="NISC Comparative Sequencing Program"/>
            <person name="Wegmann U."/>
            <person name="Louis P."/>
            <person name="Goesmann A."/>
            <person name="Henrissat B."/>
            <person name="Duncan S.H."/>
            <person name="Flint H.J."/>
        </authorList>
    </citation>
    <scope>NUCLEOTIDE SEQUENCE</scope>
    <source>
        <strain evidence="2">NBRC 107715</strain>
    </source>
</reference>
<dbReference type="InterPro" id="IPR036567">
    <property type="entry name" value="RHF-like"/>
</dbReference>
<dbReference type="OrthoDB" id="8018648at2"/>
<dbReference type="Gene3D" id="3.30.160.100">
    <property type="entry name" value="Ribosome hibernation promotion factor-like"/>
    <property type="match status" value="1"/>
</dbReference>
<evidence type="ECO:0000313" key="3">
    <source>
        <dbReference type="Proteomes" id="UP000321960"/>
    </source>
</evidence>
<evidence type="ECO:0008006" key="5">
    <source>
        <dbReference type="Google" id="ProtNLM"/>
    </source>
</evidence>
<dbReference type="AlphaFoldDB" id="A0A512JBQ0"/>
<reference evidence="2" key="4">
    <citation type="submission" date="2023-01" db="EMBL/GenBank/DDBJ databases">
        <title>Draft genome sequence of Methylobacterium oxalidis strain NBRC 107715.</title>
        <authorList>
            <person name="Sun Q."/>
            <person name="Mori K."/>
        </authorList>
    </citation>
    <scope>NUCLEOTIDE SEQUENCE</scope>
    <source>
        <strain evidence="2">NBRC 107715</strain>
    </source>
</reference>
<evidence type="ECO:0000313" key="1">
    <source>
        <dbReference type="EMBL" id="GEP07331.1"/>
    </source>
</evidence>